<dbReference type="EMBL" id="BAABIA010000003">
    <property type="protein sequence ID" value="GAA5137724.1"/>
    <property type="molecule type" value="Genomic_DNA"/>
</dbReference>
<evidence type="ECO:0000313" key="4">
    <source>
        <dbReference type="EMBL" id="GAA5137724.1"/>
    </source>
</evidence>
<feature type="domain" description="N-acetyltransferase" evidence="3">
    <location>
        <begin position="1"/>
        <end position="162"/>
    </location>
</feature>
<comment type="caution">
    <text evidence="4">The sequence shown here is derived from an EMBL/GenBank/DDBJ whole genome shotgun (WGS) entry which is preliminary data.</text>
</comment>
<dbReference type="InterPro" id="IPR000182">
    <property type="entry name" value="GNAT_dom"/>
</dbReference>
<protein>
    <submittedName>
        <fullName evidence="4">GNAT family N-acetyltransferase</fullName>
    </submittedName>
</protein>
<dbReference type="CDD" id="cd04301">
    <property type="entry name" value="NAT_SF"/>
    <property type="match status" value="1"/>
</dbReference>
<dbReference type="PANTHER" id="PTHR43877">
    <property type="entry name" value="AMINOALKYLPHOSPHONATE N-ACETYLTRANSFERASE-RELATED-RELATED"/>
    <property type="match status" value="1"/>
</dbReference>
<gene>
    <name evidence="4" type="ORF">GCM10023213_15020</name>
</gene>
<dbReference type="SUPFAM" id="SSF55729">
    <property type="entry name" value="Acyl-CoA N-acyltransferases (Nat)"/>
    <property type="match status" value="1"/>
</dbReference>
<evidence type="ECO:0000259" key="3">
    <source>
        <dbReference type="PROSITE" id="PS51186"/>
    </source>
</evidence>
<dbReference type="InterPro" id="IPR050832">
    <property type="entry name" value="Bact_Acetyltransf"/>
</dbReference>
<accession>A0ABP9P4F9</accession>
<dbReference type="PROSITE" id="PS51186">
    <property type="entry name" value="GNAT"/>
    <property type="match status" value="1"/>
</dbReference>
<reference evidence="5" key="1">
    <citation type="journal article" date="2019" name="Int. J. Syst. Evol. Microbiol.">
        <title>The Global Catalogue of Microorganisms (GCM) 10K type strain sequencing project: providing services to taxonomists for standard genome sequencing and annotation.</title>
        <authorList>
            <consortium name="The Broad Institute Genomics Platform"/>
            <consortium name="The Broad Institute Genome Sequencing Center for Infectious Disease"/>
            <person name="Wu L."/>
            <person name="Ma J."/>
        </authorList>
    </citation>
    <scope>NUCLEOTIDE SEQUENCE [LARGE SCALE GENOMIC DNA]</scope>
    <source>
        <strain evidence="5">JCM 18053</strain>
    </source>
</reference>
<proteinExistence type="predicted"/>
<dbReference type="RefSeq" id="WP_345735758.1">
    <property type="nucleotide sequence ID" value="NZ_BAABIA010000003.1"/>
</dbReference>
<dbReference type="InterPro" id="IPR016181">
    <property type="entry name" value="Acyl_CoA_acyltransferase"/>
</dbReference>
<keyword evidence="5" id="KW-1185">Reference proteome</keyword>
<name>A0ABP9P4F9_9BACT</name>
<evidence type="ECO:0000313" key="5">
    <source>
        <dbReference type="Proteomes" id="UP001499852"/>
    </source>
</evidence>
<organism evidence="4 5">
    <name type="scientific">Prosthecobacter algae</name>
    <dbReference type="NCBI Taxonomy" id="1144682"/>
    <lineage>
        <taxon>Bacteria</taxon>
        <taxon>Pseudomonadati</taxon>
        <taxon>Verrucomicrobiota</taxon>
        <taxon>Verrucomicrobiia</taxon>
        <taxon>Verrucomicrobiales</taxon>
        <taxon>Verrucomicrobiaceae</taxon>
        <taxon>Prosthecobacter</taxon>
    </lineage>
</organism>
<dbReference type="Gene3D" id="3.40.630.30">
    <property type="match status" value="1"/>
</dbReference>
<dbReference type="Pfam" id="PF00583">
    <property type="entry name" value="Acetyltransf_1"/>
    <property type="match status" value="1"/>
</dbReference>
<evidence type="ECO:0000256" key="2">
    <source>
        <dbReference type="ARBA" id="ARBA00023315"/>
    </source>
</evidence>
<keyword evidence="1" id="KW-0808">Transferase</keyword>
<dbReference type="Proteomes" id="UP001499852">
    <property type="component" value="Unassembled WGS sequence"/>
</dbReference>
<evidence type="ECO:0000256" key="1">
    <source>
        <dbReference type="ARBA" id="ARBA00022679"/>
    </source>
</evidence>
<keyword evidence="2" id="KW-0012">Acyltransferase</keyword>
<sequence>MIRLATLEDARRIAEIQVASWQVAYRGILPDEYLEQINMEQREAVWRGCCGKEKEVLWVGMRDDVVAGFCHVRASRDADADSASAEVTSIYLDPAKWRRGLGRELMAAARTSASELGFEQISLWVLVENMAARQFYEAVGFRSDGCLKQEEGPAFYFNKLRYVWAAGGNVANDLPRSH</sequence>